<dbReference type="Pfam" id="PF18504">
    <property type="entry name" value="Csm1_N"/>
    <property type="match status" value="1"/>
</dbReference>
<protein>
    <recommendedName>
        <fullName evidence="6">Monopolin complex subunit Csm1/Pcs1 C-terminal domain-containing protein</fullName>
    </recommendedName>
</protein>
<dbReference type="PANTHER" id="PTHR28006:SF1">
    <property type="entry name" value="MONOPOLIN COMPLEX SUBUNIT CSM1"/>
    <property type="match status" value="1"/>
</dbReference>
<proteinExistence type="predicted"/>
<keyword evidence="5" id="KW-1185">Reference proteome</keyword>
<dbReference type="Pfam" id="PF12539">
    <property type="entry name" value="Csm1"/>
    <property type="match status" value="1"/>
</dbReference>
<dbReference type="Gene3D" id="3.90.1150.80">
    <property type="match status" value="1"/>
</dbReference>
<feature type="coiled-coil region" evidence="1">
    <location>
        <begin position="58"/>
        <end position="99"/>
    </location>
</feature>
<evidence type="ECO:0000256" key="1">
    <source>
        <dbReference type="SAM" id="Coils"/>
    </source>
</evidence>
<evidence type="ECO:0000259" key="2">
    <source>
        <dbReference type="Pfam" id="PF12539"/>
    </source>
</evidence>
<keyword evidence="1" id="KW-0175">Coiled coil</keyword>
<dbReference type="GO" id="GO:0034506">
    <property type="term" value="C:chromosome, centromeric core domain"/>
    <property type="evidence" value="ECO:0007669"/>
    <property type="project" value="TreeGrafter"/>
</dbReference>
<feature type="domain" description="Monopolin complex subunit Csm1/Pcs1 C-terminal" evidence="2">
    <location>
        <begin position="95"/>
        <end position="181"/>
    </location>
</feature>
<dbReference type="GO" id="GO:0033551">
    <property type="term" value="C:monopolin complex"/>
    <property type="evidence" value="ECO:0007669"/>
    <property type="project" value="InterPro"/>
</dbReference>
<feature type="domain" description="Csm1 N-terminal" evidence="3">
    <location>
        <begin position="23"/>
        <end position="92"/>
    </location>
</feature>
<evidence type="ECO:0000313" key="4">
    <source>
        <dbReference type="EMBL" id="QLL31121.1"/>
    </source>
</evidence>
<dbReference type="GO" id="GO:1990644">
    <property type="term" value="F:microtubule site clamp"/>
    <property type="evidence" value="ECO:0007669"/>
    <property type="project" value="TreeGrafter"/>
</dbReference>
<evidence type="ECO:0000259" key="3">
    <source>
        <dbReference type="Pfam" id="PF18504"/>
    </source>
</evidence>
<evidence type="ECO:0008006" key="6">
    <source>
        <dbReference type="Google" id="ProtNLM"/>
    </source>
</evidence>
<dbReference type="EMBL" id="CP059246">
    <property type="protein sequence ID" value="QLL31121.1"/>
    <property type="molecule type" value="Genomic_DNA"/>
</dbReference>
<name>A0A7G3ZC85_9SACH</name>
<dbReference type="InterPro" id="IPR040349">
    <property type="entry name" value="Csm1/Pcs1"/>
</dbReference>
<gene>
    <name evidence="4" type="ORF">HG536_0A09380</name>
</gene>
<dbReference type="AlphaFoldDB" id="A0A7G3ZC85"/>
<accession>A0A7G3ZC85</accession>
<dbReference type="GeneID" id="59324218"/>
<dbReference type="OrthoDB" id="2431049at2759"/>
<dbReference type="InterPro" id="IPR020981">
    <property type="entry name" value="Csm1/Pcs1_C"/>
</dbReference>
<dbReference type="GO" id="GO:0005730">
    <property type="term" value="C:nucleolus"/>
    <property type="evidence" value="ECO:0007669"/>
    <property type="project" value="TreeGrafter"/>
</dbReference>
<dbReference type="GO" id="GO:0045144">
    <property type="term" value="P:meiotic sister chromatid segregation"/>
    <property type="evidence" value="ECO:0007669"/>
    <property type="project" value="TreeGrafter"/>
</dbReference>
<sequence length="200" mass="22798">MRGLEKLVTGRLEGVEHGSGVGMDALTQYRNSVKERLDSADVLVAKLVHENTVLSQTVETRTQEVENVRHQLKTLQNRVAELEGREARQEEEIEIVKDLFEHLCGVRVHKSYEDDTGLWFDASQGSRNGIMDYKLGFVKNESSAGTEVVYVPLLKQRSSDELRALQKQLPGYMFDTLSFPLKSLYQFYSKMARSLSKKIE</sequence>
<dbReference type="PANTHER" id="PTHR28006">
    <property type="entry name" value="MONOPOLIN COMPLEX SUBUNIT CSM1"/>
    <property type="match status" value="1"/>
</dbReference>
<dbReference type="CDD" id="cd23787">
    <property type="entry name" value="RWD_CSM1"/>
    <property type="match status" value="1"/>
</dbReference>
<dbReference type="GO" id="GO:0051315">
    <property type="term" value="P:attachment of mitotic spindle microtubules to kinetochore"/>
    <property type="evidence" value="ECO:0007669"/>
    <property type="project" value="TreeGrafter"/>
</dbReference>
<dbReference type="Proteomes" id="UP000515788">
    <property type="component" value="Chromosome 1"/>
</dbReference>
<organism evidence="4 5">
    <name type="scientific">Torulaspora globosa</name>
    <dbReference type="NCBI Taxonomy" id="48254"/>
    <lineage>
        <taxon>Eukaryota</taxon>
        <taxon>Fungi</taxon>
        <taxon>Dikarya</taxon>
        <taxon>Ascomycota</taxon>
        <taxon>Saccharomycotina</taxon>
        <taxon>Saccharomycetes</taxon>
        <taxon>Saccharomycetales</taxon>
        <taxon>Saccharomycetaceae</taxon>
        <taxon>Torulaspora</taxon>
    </lineage>
</organism>
<dbReference type="InterPro" id="IPR041671">
    <property type="entry name" value="Csm1_N"/>
</dbReference>
<dbReference type="InterPro" id="IPR038608">
    <property type="entry name" value="Csm1/Pcs1_C_sf"/>
</dbReference>
<evidence type="ECO:0000313" key="5">
    <source>
        <dbReference type="Proteomes" id="UP000515788"/>
    </source>
</evidence>
<dbReference type="RefSeq" id="XP_037137796.1">
    <property type="nucleotide sequence ID" value="XM_037281901.1"/>
</dbReference>
<reference evidence="4 5" key="1">
    <citation type="submission" date="2020-06" db="EMBL/GenBank/DDBJ databases">
        <title>The yeast mating-type switching endonuclease HO is a domesticated member of an unorthodox homing genetic element family.</title>
        <authorList>
            <person name="Coughlan A.Y."/>
            <person name="Lombardi L."/>
            <person name="Braun-Galleani S."/>
            <person name="Martos A.R."/>
            <person name="Galeote V."/>
            <person name="Bigey F."/>
            <person name="Dequin S."/>
            <person name="Byrne K.P."/>
            <person name="Wolfe K.H."/>
        </authorList>
    </citation>
    <scope>NUCLEOTIDE SEQUENCE [LARGE SCALE GENOMIC DNA]</scope>
    <source>
        <strain evidence="4 5">CBS764</strain>
    </source>
</reference>
<dbReference type="KEGG" id="tgb:HG536_0A09380"/>
<dbReference type="GO" id="GO:0072686">
    <property type="term" value="C:mitotic spindle"/>
    <property type="evidence" value="ECO:0007669"/>
    <property type="project" value="TreeGrafter"/>
</dbReference>
<dbReference type="Gene3D" id="1.20.5.340">
    <property type="match status" value="1"/>
</dbReference>